<dbReference type="GO" id="GO:0009279">
    <property type="term" value="C:cell outer membrane"/>
    <property type="evidence" value="ECO:0007669"/>
    <property type="project" value="UniProtKB-SubCell"/>
</dbReference>
<evidence type="ECO:0000313" key="13">
    <source>
        <dbReference type="EMBL" id="AJP74499.1"/>
    </source>
</evidence>
<evidence type="ECO:0000313" key="14">
    <source>
        <dbReference type="Proteomes" id="UP000032300"/>
    </source>
</evidence>
<evidence type="ECO:0000256" key="7">
    <source>
        <dbReference type="ARBA" id="ARBA00023237"/>
    </source>
</evidence>
<dbReference type="InterPro" id="IPR036942">
    <property type="entry name" value="Beta-barrel_TonB_sf"/>
</dbReference>
<dbReference type="EMBL" id="CP010836">
    <property type="protein sequence ID" value="AJP74499.1"/>
    <property type="molecule type" value="Genomic_DNA"/>
</dbReference>
<keyword evidence="6 8" id="KW-0472">Membrane</keyword>
<evidence type="ECO:0000256" key="4">
    <source>
        <dbReference type="ARBA" id="ARBA00022692"/>
    </source>
</evidence>
<evidence type="ECO:0000256" key="6">
    <source>
        <dbReference type="ARBA" id="ARBA00023136"/>
    </source>
</evidence>
<keyword evidence="2 8" id="KW-0813">Transport</keyword>
<sequence length="947" mass="100683">MLLSAASSAIVLACIAPAAAQDTAQTTATSDEEIIVTGIRGSLQRNLDIKRESSGVVDVISAEDLGKFPDSNVASALQRLPGVAIQRSGSRGDATGVSIRGFGGDFVRTLYDGRQLSTATGGRGIDFTTVGADFVGRLSVYKTPDVELSTSAIGGTIDISLPKPLDREGFVMAASASGSIQSRDKGITPTGGLLVSNTFADGQFGVLGSVAYTRRDTESNQVFIPGWIGAQGGGKLGLYACQLTATCTSAQMTDANRTGKATWFPQQHGINQQSTQDKRIDGRIAVQWQPSDDILLTIDDNYSRQTVSSQSYGYAAWFNGSDLRNVKTDANGVVVDFNQFGTPMDFNANRSSNVYESNQVGANLKIDLAENLKFEADAAFARATRNPGKSGYNDSMDIGYGGTNANNTTVLGANTGVTILGASKDYLPQIHDIGPAGNVSRFLDTSVVGSHVIVRGTNYNHDTVRQFRGAIGWEKDGFLAKLGGQYIDDTLYQQGDSTFTNGVFASRSGYGTCSGRTGGSSGGICPLPANVYQGTVSTSGFIPGYSGNLAPGFFVYDPYAVYKLLEASGGSVAPSFNPGSVLEVHEKTWSVWFKTKFENEIAGMPFTIAAGIRNETTHLQTTAIGRRVLGLSIPAGDPTLIQPNPALGPNRDGYSASTEIRKKSNYTFLLPSIDAKLEITPTLVFRADASRTLTRPGLSSLNPVTSLGTLRVGSLSASGGNPDLKPYLSDNFDAGLEWYYQRNSYLAINAYLKHITNFIVGGVTRGPIDGVIDPSTGQTAIFSINAQINGPEATVKGFEIAVQHVFGDSGFGFQANTTLPSSNRNYDKSNVTGGAFAVTGLAKSANFVGFYDKNGFQIRGAVNWRDEYLSGIGQGQGGAYGAEPVYVDAQLQVDASASYDVTKQFTIFGEVTNINNSTYSTHGRFANQALDIWSYGRRFTGGVRFRY</sequence>
<evidence type="ECO:0000259" key="11">
    <source>
        <dbReference type="Pfam" id="PF00593"/>
    </source>
</evidence>
<feature type="domain" description="TonB-dependent receptor plug" evidence="12">
    <location>
        <begin position="50"/>
        <end position="156"/>
    </location>
</feature>
<dbReference type="Proteomes" id="UP000032300">
    <property type="component" value="Chromosome"/>
</dbReference>
<dbReference type="Gene3D" id="2.170.130.10">
    <property type="entry name" value="TonB-dependent receptor, plug domain"/>
    <property type="match status" value="1"/>
</dbReference>
<dbReference type="InterPro" id="IPR010104">
    <property type="entry name" value="TonB_rcpt_bac"/>
</dbReference>
<name>A0A7U5BFV1_9SPHN</name>
<evidence type="ECO:0000256" key="8">
    <source>
        <dbReference type="PROSITE-ProRule" id="PRU01360"/>
    </source>
</evidence>
<keyword evidence="10" id="KW-0732">Signal</keyword>
<gene>
    <name evidence="13" type="ORF">TS85_13095</name>
</gene>
<dbReference type="Gene3D" id="2.40.170.20">
    <property type="entry name" value="TonB-dependent receptor, beta-barrel domain"/>
    <property type="match status" value="1"/>
</dbReference>
<keyword evidence="13" id="KW-0675">Receptor</keyword>
<evidence type="ECO:0000256" key="10">
    <source>
        <dbReference type="SAM" id="SignalP"/>
    </source>
</evidence>
<accession>A0A7U5BFV1</accession>
<keyword evidence="5 9" id="KW-0798">TonB box</keyword>
<keyword evidence="4 8" id="KW-0812">Transmembrane</keyword>
<proteinExistence type="inferred from homology"/>
<feature type="chain" id="PRO_5030869800" evidence="10">
    <location>
        <begin position="21"/>
        <end position="947"/>
    </location>
</feature>
<organism evidence="13 14">
    <name type="scientific">Sphingomonas hengshuiensis</name>
    <dbReference type="NCBI Taxonomy" id="1609977"/>
    <lineage>
        <taxon>Bacteria</taxon>
        <taxon>Pseudomonadati</taxon>
        <taxon>Pseudomonadota</taxon>
        <taxon>Alphaproteobacteria</taxon>
        <taxon>Sphingomonadales</taxon>
        <taxon>Sphingomonadaceae</taxon>
        <taxon>Sphingomonas</taxon>
    </lineage>
</organism>
<evidence type="ECO:0000256" key="5">
    <source>
        <dbReference type="ARBA" id="ARBA00023077"/>
    </source>
</evidence>
<dbReference type="PANTHER" id="PTHR40980:SF4">
    <property type="entry name" value="TONB-DEPENDENT RECEPTOR-LIKE BETA-BARREL DOMAIN-CONTAINING PROTEIN"/>
    <property type="match status" value="1"/>
</dbReference>
<dbReference type="KEGG" id="sphi:TS85_13095"/>
<feature type="domain" description="TonB-dependent receptor-like beta-barrel" evidence="11">
    <location>
        <begin position="461"/>
        <end position="914"/>
    </location>
</feature>
<evidence type="ECO:0000256" key="2">
    <source>
        <dbReference type="ARBA" id="ARBA00022448"/>
    </source>
</evidence>
<evidence type="ECO:0000256" key="3">
    <source>
        <dbReference type="ARBA" id="ARBA00022452"/>
    </source>
</evidence>
<comment type="similarity">
    <text evidence="8 9">Belongs to the TonB-dependent receptor family.</text>
</comment>
<dbReference type="AlphaFoldDB" id="A0A7U5BFV1"/>
<dbReference type="InterPro" id="IPR000531">
    <property type="entry name" value="Beta-barrel_TonB"/>
</dbReference>
<protein>
    <submittedName>
        <fullName evidence="13">TonB-dependent receptor</fullName>
    </submittedName>
</protein>
<keyword evidence="7 8" id="KW-0998">Cell outer membrane</keyword>
<keyword evidence="3 8" id="KW-1134">Transmembrane beta strand</keyword>
<feature type="signal peptide" evidence="10">
    <location>
        <begin position="1"/>
        <end position="20"/>
    </location>
</feature>
<reference evidence="13 14" key="2">
    <citation type="submission" date="2015-02" db="EMBL/GenBank/DDBJ databases">
        <title>The complete genome of Sphingomonas hengshuiensis sp. WHSC-8 isolated from soil of Hengshui Lake.</title>
        <authorList>
            <person name="Wei S."/>
            <person name="Guo J."/>
            <person name="Su C."/>
            <person name="Wu R."/>
            <person name="Zhang Z."/>
            <person name="Liang K."/>
            <person name="Li H."/>
            <person name="Wang T."/>
            <person name="Liu H."/>
            <person name="Zhang C."/>
            <person name="Li Z."/>
            <person name="Wang Q."/>
            <person name="Meng J."/>
        </authorList>
    </citation>
    <scope>NUCLEOTIDE SEQUENCE [LARGE SCALE GENOMIC DNA]</scope>
    <source>
        <strain evidence="13 14">WHSC-8</strain>
    </source>
</reference>
<dbReference type="SUPFAM" id="SSF56935">
    <property type="entry name" value="Porins"/>
    <property type="match status" value="1"/>
</dbReference>
<comment type="subcellular location">
    <subcellularLocation>
        <location evidence="1 8">Cell outer membrane</location>
        <topology evidence="1 8">Multi-pass membrane protein</topology>
    </subcellularLocation>
</comment>
<dbReference type="InterPro" id="IPR012910">
    <property type="entry name" value="Plug_dom"/>
</dbReference>
<dbReference type="PANTHER" id="PTHR40980">
    <property type="entry name" value="PLUG DOMAIN-CONTAINING PROTEIN"/>
    <property type="match status" value="1"/>
</dbReference>
<evidence type="ECO:0000256" key="1">
    <source>
        <dbReference type="ARBA" id="ARBA00004571"/>
    </source>
</evidence>
<dbReference type="Pfam" id="PF07715">
    <property type="entry name" value="Plug"/>
    <property type="match status" value="1"/>
</dbReference>
<dbReference type="InterPro" id="IPR039426">
    <property type="entry name" value="TonB-dep_rcpt-like"/>
</dbReference>
<evidence type="ECO:0000259" key="12">
    <source>
        <dbReference type="Pfam" id="PF07715"/>
    </source>
</evidence>
<dbReference type="NCBIfam" id="TIGR01782">
    <property type="entry name" value="TonB-Xanth-Caul"/>
    <property type="match status" value="1"/>
</dbReference>
<reference evidence="13 14" key="1">
    <citation type="journal article" date="2015" name="Int. J. Syst. Evol. Microbiol.">
        <title>Sphingomonas hengshuiensis sp. nov., isolated from lake wetland.</title>
        <authorList>
            <person name="Wei S."/>
            <person name="Wang T."/>
            <person name="Liu H."/>
            <person name="Zhang C."/>
            <person name="Guo J."/>
            <person name="Wang Q."/>
            <person name="Liang K."/>
            <person name="Zhang Z."/>
        </authorList>
    </citation>
    <scope>NUCLEOTIDE SEQUENCE [LARGE SCALE GENOMIC DNA]</scope>
    <source>
        <strain evidence="13 14">WHSC-8</strain>
    </source>
</reference>
<dbReference type="PROSITE" id="PS52016">
    <property type="entry name" value="TONB_DEPENDENT_REC_3"/>
    <property type="match status" value="1"/>
</dbReference>
<dbReference type="Pfam" id="PF00593">
    <property type="entry name" value="TonB_dep_Rec_b-barrel"/>
    <property type="match status" value="1"/>
</dbReference>
<keyword evidence="14" id="KW-1185">Reference proteome</keyword>
<evidence type="ECO:0000256" key="9">
    <source>
        <dbReference type="RuleBase" id="RU003357"/>
    </source>
</evidence>
<dbReference type="InterPro" id="IPR037066">
    <property type="entry name" value="Plug_dom_sf"/>
</dbReference>